<gene>
    <name evidence="3" type="ORF">P2G67_13715</name>
</gene>
<dbReference type="Gene3D" id="3.50.50.60">
    <property type="entry name" value="FAD/NAD(P)-binding domain"/>
    <property type="match status" value="2"/>
</dbReference>
<evidence type="ECO:0000259" key="2">
    <source>
        <dbReference type="Pfam" id="PF01266"/>
    </source>
</evidence>
<dbReference type="SUPFAM" id="SSF54373">
    <property type="entry name" value="FAD-linked reductases, C-terminal domain"/>
    <property type="match status" value="1"/>
</dbReference>
<evidence type="ECO:0000313" key="3">
    <source>
        <dbReference type="EMBL" id="MDF2097034.1"/>
    </source>
</evidence>
<keyword evidence="1" id="KW-0560">Oxidoreductase</keyword>
<dbReference type="InterPro" id="IPR006076">
    <property type="entry name" value="FAD-dep_OxRdtase"/>
</dbReference>
<dbReference type="RefSeq" id="WP_275823809.1">
    <property type="nucleotide sequence ID" value="NZ_JARHUD010000009.1"/>
</dbReference>
<dbReference type="SUPFAM" id="SSF51905">
    <property type="entry name" value="FAD/NAD(P)-binding domain"/>
    <property type="match status" value="1"/>
</dbReference>
<evidence type="ECO:0000313" key="4">
    <source>
        <dbReference type="Proteomes" id="UP001215503"/>
    </source>
</evidence>
<evidence type="ECO:0000256" key="1">
    <source>
        <dbReference type="ARBA" id="ARBA00023002"/>
    </source>
</evidence>
<dbReference type="PANTHER" id="PTHR13847">
    <property type="entry name" value="SARCOSINE DEHYDROGENASE-RELATED"/>
    <property type="match status" value="1"/>
</dbReference>
<proteinExistence type="predicted"/>
<dbReference type="InterPro" id="IPR036188">
    <property type="entry name" value="FAD/NAD-bd_sf"/>
</dbReference>
<feature type="domain" description="FAD dependent oxidoreductase" evidence="2">
    <location>
        <begin position="17"/>
        <end position="403"/>
    </location>
</feature>
<dbReference type="EMBL" id="JARHUD010000009">
    <property type="protein sequence ID" value="MDF2097034.1"/>
    <property type="molecule type" value="Genomic_DNA"/>
</dbReference>
<accession>A0ABT5YQ62</accession>
<name>A0ABT5YQ62_9PROT</name>
<reference evidence="3 4" key="1">
    <citation type="submission" date="2023-03" db="EMBL/GenBank/DDBJ databases">
        <title>Fodinicurvata sp. CAU 1616 isolated from sea sendiment.</title>
        <authorList>
            <person name="Kim W."/>
        </authorList>
    </citation>
    <scope>NUCLEOTIDE SEQUENCE [LARGE SCALE GENOMIC DNA]</scope>
    <source>
        <strain evidence="3 4">CAU 1616</strain>
    </source>
</reference>
<dbReference type="Pfam" id="PF01266">
    <property type="entry name" value="DAO"/>
    <property type="match status" value="1"/>
</dbReference>
<protein>
    <submittedName>
        <fullName evidence="3">FAD-dependent oxidoreductase</fullName>
    </submittedName>
</protein>
<dbReference type="Proteomes" id="UP001215503">
    <property type="component" value="Unassembled WGS sequence"/>
</dbReference>
<sequence>MSTAAPSLPPEPHCLLIGAGIVGAATALQLQQRGFRVTLVDPRPPGTATSFGNAGGIVTGAAVPTATPGLWRSVPRMLLDPMSPLKIRWSYLPRFAPWMLRFLEASRPSRVERIARDLSALSNPAYRAHRPLLKLAGAEELVRPVGWLKLYRSQASFDATAADQALMRANDSAFEVLSPEEVRQLEPGIAPDFAGGILSSEAASCRDPGGLAQAYAGAVLRNGGRILQERVESIERPDGERRVVVTDQGRHEADLVVLAAGAWSARLARQWGERIPLDTERGYHLNLEPENDVELRRPTYFVDEGFVLAPMADGIRLTSGVEFAGIEAAPDYRRIRRLLPRAQTLLPGLGEQVTREWMGWRPSTPDSLPVIGRSAHDPRIIHAFGHGHLGLTLSAITGDLVARIAAGQPSDIDITPYAARRFSGARG</sequence>
<organism evidence="3 4">
    <name type="scientific">Aquibaculum arenosum</name>
    <dbReference type="NCBI Taxonomy" id="3032591"/>
    <lineage>
        <taxon>Bacteria</taxon>
        <taxon>Pseudomonadati</taxon>
        <taxon>Pseudomonadota</taxon>
        <taxon>Alphaproteobacteria</taxon>
        <taxon>Rhodospirillales</taxon>
        <taxon>Rhodovibrionaceae</taxon>
        <taxon>Aquibaculum</taxon>
    </lineage>
</organism>
<keyword evidence="4" id="KW-1185">Reference proteome</keyword>
<dbReference type="Gene3D" id="3.30.9.10">
    <property type="entry name" value="D-Amino Acid Oxidase, subunit A, domain 2"/>
    <property type="match status" value="1"/>
</dbReference>
<dbReference type="PANTHER" id="PTHR13847:SF289">
    <property type="entry name" value="GLYCINE OXIDASE"/>
    <property type="match status" value="1"/>
</dbReference>
<comment type="caution">
    <text evidence="3">The sequence shown here is derived from an EMBL/GenBank/DDBJ whole genome shotgun (WGS) entry which is preliminary data.</text>
</comment>